<feature type="compositionally biased region" description="Basic and acidic residues" evidence="1">
    <location>
        <begin position="36"/>
        <end position="46"/>
    </location>
</feature>
<dbReference type="OrthoDB" id="4843714at2759"/>
<dbReference type="AlphaFoldDB" id="A0A8H6KHH6"/>
<keyword evidence="4" id="KW-1185">Reference proteome</keyword>
<feature type="transmembrane region" description="Helical" evidence="2">
    <location>
        <begin position="97"/>
        <end position="122"/>
    </location>
</feature>
<dbReference type="EMBL" id="WIGM01000270">
    <property type="protein sequence ID" value="KAF6831068.1"/>
    <property type="molecule type" value="Genomic_DNA"/>
</dbReference>
<dbReference type="PANTHER" id="PTHR35394">
    <property type="entry name" value="DUF3176 DOMAIN-CONTAINING PROTEIN"/>
    <property type="match status" value="1"/>
</dbReference>
<evidence type="ECO:0000256" key="2">
    <source>
        <dbReference type="SAM" id="Phobius"/>
    </source>
</evidence>
<feature type="region of interest" description="Disordered" evidence="1">
    <location>
        <begin position="1"/>
        <end position="51"/>
    </location>
</feature>
<feature type="transmembrane region" description="Helical" evidence="2">
    <location>
        <begin position="555"/>
        <end position="577"/>
    </location>
</feature>
<accession>A0A8H6KHH6</accession>
<feature type="transmembrane region" description="Helical" evidence="2">
    <location>
        <begin position="164"/>
        <end position="182"/>
    </location>
</feature>
<name>A0A8H6KHH6_9PEZI</name>
<sequence>MESSNTTRYGPVTNKDALDVEDEANTKTICRTSTLTRDKSSETPRERKPKKSTRRHQLRFWRWEALSLVLAVGCVVAMAAIPAYYDGATVDEWPVSINLSTVIALLTISMRAAMLVAVAEVLGQMKWRFFDRPRPLADIQNFDHASRSVLGSAKLLWVARSSTLSMLAALITILSMAVGPFTQQAASTVPCNRIVLDARASLPIAHYFPALIPSLLVDVITSSIKGAVLNALVNTATYEQSIQFTCETGNCTFPTLSSGVTHSSIGICSACFDTSRFIVQGPRHQNARLPNGQYVYRGAQEVSVKSVDEDLEWAKDAFPAGFAAISRNALSNTTILSGNGFSCRQKATRHACGIATSMSCSLYACVKDFHAQVTRGELTESIVSTQPAVTGLVDKDSSSYNNTLLNVQLPCLLDGVEYSLENASQPPPEKTQLVNVDGTTRAVPEACIYGLYKPWAEGFSEFVASEILNGTCKEELGCERWWLESLGNNGDTSLEYVTDTFDRIATTVTNIFRETGTKDLASFLKGLYYWNGVSRVDDFAVGSVIGTTVCTRFDWRWVLLPIILVCATAILLLAAIVQSWRDPSLPVWKTSVLPLLFYGVGSSDGGTSSTLDLDELRAHAESVTARFRTGPNTGFEKESED</sequence>
<reference evidence="3" key="1">
    <citation type="journal article" date="2020" name="Phytopathology">
        <title>Genome Sequence Resources of Colletotrichum truncatum, C. plurivorum, C. musicola, and C. sojae: Four Species Pathogenic to Soybean (Glycine max).</title>
        <authorList>
            <person name="Rogerio F."/>
            <person name="Boufleur T.R."/>
            <person name="Ciampi-Guillardi M."/>
            <person name="Sukno S.A."/>
            <person name="Thon M.R."/>
            <person name="Massola Junior N.S."/>
            <person name="Baroncelli R."/>
        </authorList>
    </citation>
    <scope>NUCLEOTIDE SEQUENCE</scope>
    <source>
        <strain evidence="3">LFN0074</strain>
    </source>
</reference>
<feature type="transmembrane region" description="Helical" evidence="2">
    <location>
        <begin position="60"/>
        <end position="85"/>
    </location>
</feature>
<organism evidence="3 4">
    <name type="scientific">Colletotrichum musicola</name>
    <dbReference type="NCBI Taxonomy" id="2175873"/>
    <lineage>
        <taxon>Eukaryota</taxon>
        <taxon>Fungi</taxon>
        <taxon>Dikarya</taxon>
        <taxon>Ascomycota</taxon>
        <taxon>Pezizomycotina</taxon>
        <taxon>Sordariomycetes</taxon>
        <taxon>Hypocreomycetidae</taxon>
        <taxon>Glomerellales</taxon>
        <taxon>Glomerellaceae</taxon>
        <taxon>Colletotrichum</taxon>
        <taxon>Colletotrichum orchidearum species complex</taxon>
    </lineage>
</organism>
<evidence type="ECO:0000313" key="4">
    <source>
        <dbReference type="Proteomes" id="UP000639643"/>
    </source>
</evidence>
<keyword evidence="2" id="KW-0812">Transmembrane</keyword>
<protein>
    <submittedName>
        <fullName evidence="3">Uncharacterized protein</fullName>
    </submittedName>
</protein>
<dbReference type="Pfam" id="PF11374">
    <property type="entry name" value="DUF3176"/>
    <property type="match status" value="1"/>
</dbReference>
<dbReference type="PANTHER" id="PTHR35394:SF5">
    <property type="entry name" value="DUF3176 DOMAIN-CONTAINING PROTEIN"/>
    <property type="match status" value="1"/>
</dbReference>
<proteinExistence type="predicted"/>
<keyword evidence="2" id="KW-0472">Membrane</keyword>
<keyword evidence="2" id="KW-1133">Transmembrane helix</keyword>
<gene>
    <name evidence="3" type="ORF">CMUS01_07488</name>
</gene>
<feature type="compositionally biased region" description="Polar residues" evidence="1">
    <location>
        <begin position="26"/>
        <end position="35"/>
    </location>
</feature>
<dbReference type="InterPro" id="IPR021514">
    <property type="entry name" value="DUF3176"/>
</dbReference>
<evidence type="ECO:0000313" key="3">
    <source>
        <dbReference type="EMBL" id="KAF6831068.1"/>
    </source>
</evidence>
<comment type="caution">
    <text evidence="3">The sequence shown here is derived from an EMBL/GenBank/DDBJ whole genome shotgun (WGS) entry which is preliminary data.</text>
</comment>
<evidence type="ECO:0000256" key="1">
    <source>
        <dbReference type="SAM" id="MobiDB-lite"/>
    </source>
</evidence>
<dbReference type="Proteomes" id="UP000639643">
    <property type="component" value="Unassembled WGS sequence"/>
</dbReference>